<evidence type="ECO:0000313" key="1">
    <source>
        <dbReference type="EMBL" id="KZL74492.1"/>
    </source>
</evidence>
<dbReference type="EMBL" id="LFIV01000032">
    <property type="protein sequence ID" value="KZL74492.1"/>
    <property type="molecule type" value="Genomic_DNA"/>
</dbReference>
<name>A0A166VEM8_9PEZI</name>
<dbReference type="STRING" id="708197.A0A166VEM8"/>
<protein>
    <submittedName>
        <fullName evidence="1">Cupin domain protein</fullName>
    </submittedName>
</protein>
<proteinExistence type="predicted"/>
<dbReference type="InterPro" id="IPR011051">
    <property type="entry name" value="RmlC_Cupin_sf"/>
</dbReference>
<dbReference type="CDD" id="cd02231">
    <property type="entry name" value="cupin_BLL6423-like"/>
    <property type="match status" value="1"/>
</dbReference>
<evidence type="ECO:0000313" key="2">
    <source>
        <dbReference type="Proteomes" id="UP000076552"/>
    </source>
</evidence>
<dbReference type="InterPro" id="IPR047142">
    <property type="entry name" value="OryJ/VirC-like"/>
</dbReference>
<dbReference type="Gene3D" id="2.60.120.10">
    <property type="entry name" value="Jelly Rolls"/>
    <property type="match status" value="1"/>
</dbReference>
<dbReference type="AlphaFoldDB" id="A0A166VEM8"/>
<dbReference type="PANTHER" id="PTHR36156:SF2">
    <property type="entry name" value="CUPIN TYPE-2 DOMAIN-CONTAINING PROTEIN"/>
    <property type="match status" value="1"/>
</dbReference>
<keyword evidence="2" id="KW-1185">Reference proteome</keyword>
<gene>
    <name evidence="1" type="ORF">CT0861_11554</name>
</gene>
<dbReference type="InterPro" id="IPR014710">
    <property type="entry name" value="RmlC-like_jellyroll"/>
</dbReference>
<dbReference type="SUPFAM" id="SSF51182">
    <property type="entry name" value="RmlC-like cupins"/>
    <property type="match status" value="1"/>
</dbReference>
<reference evidence="1 2" key="1">
    <citation type="submission" date="2015-06" db="EMBL/GenBank/DDBJ databases">
        <title>Survival trade-offs in plant roots during colonization by closely related pathogenic and mutualistic fungi.</title>
        <authorList>
            <person name="Hacquard S."/>
            <person name="Kracher B."/>
            <person name="Hiruma K."/>
            <person name="Weinman A."/>
            <person name="Muench P."/>
            <person name="Garrido Oter R."/>
            <person name="Ver Loren van Themaat E."/>
            <person name="Dallerey J.-F."/>
            <person name="Damm U."/>
            <person name="Henrissat B."/>
            <person name="Lespinet O."/>
            <person name="Thon M."/>
            <person name="Kemen E."/>
            <person name="McHardy A.C."/>
            <person name="Schulze-Lefert P."/>
            <person name="O'Connell R.J."/>
        </authorList>
    </citation>
    <scope>NUCLEOTIDE SEQUENCE [LARGE SCALE GENOMIC DNA]</scope>
    <source>
        <strain evidence="1 2">0861</strain>
    </source>
</reference>
<dbReference type="PANTHER" id="PTHR36156">
    <property type="entry name" value="SLR2101 PROTEIN"/>
    <property type="match status" value="1"/>
</dbReference>
<organism evidence="1 2">
    <name type="scientific">Colletotrichum tofieldiae</name>
    <dbReference type="NCBI Taxonomy" id="708197"/>
    <lineage>
        <taxon>Eukaryota</taxon>
        <taxon>Fungi</taxon>
        <taxon>Dikarya</taxon>
        <taxon>Ascomycota</taxon>
        <taxon>Pezizomycotina</taxon>
        <taxon>Sordariomycetes</taxon>
        <taxon>Hypocreomycetidae</taxon>
        <taxon>Glomerellales</taxon>
        <taxon>Glomerellaceae</taxon>
        <taxon>Colletotrichum</taxon>
        <taxon>Colletotrichum spaethianum species complex</taxon>
    </lineage>
</organism>
<comment type="caution">
    <text evidence="1">The sequence shown here is derived from an EMBL/GenBank/DDBJ whole genome shotgun (WGS) entry which is preliminary data.</text>
</comment>
<dbReference type="Proteomes" id="UP000076552">
    <property type="component" value="Unassembled WGS sequence"/>
</dbReference>
<accession>A0A166VEM8</accession>
<sequence length="190" mass="20429">MPGTTIQLSMIVHYQNRASRPCLPAPPSRNVVPAPQRIITTHNASGQAVLETSIPEPLPKTPLPGADTYLAYTVTSIPVPLAADADLATYKSHLPHNVGVAIPSGLVARVVDFPPRGAGAPLHRTETVDTGVVVDGELELFLDSGETAAFGKGDVFVQRGTIHGWRGFLSSLRRRTCRLSGGRGWRRRLR</sequence>